<dbReference type="GO" id="GO:0016740">
    <property type="term" value="F:transferase activity"/>
    <property type="evidence" value="ECO:0007669"/>
    <property type="project" value="UniProtKB-KW"/>
</dbReference>
<reference evidence="2" key="1">
    <citation type="submission" date="2017-04" db="EMBL/GenBank/DDBJ databases">
        <title>Function of individual gut microbiota members based on whole genome sequencing of pure cultures obtained from chicken caecum.</title>
        <authorList>
            <person name="Medvecky M."/>
            <person name="Cejkova D."/>
            <person name="Polansky O."/>
            <person name="Karasova D."/>
            <person name="Kubasova T."/>
            <person name="Cizek A."/>
            <person name="Rychlik I."/>
        </authorList>
    </citation>
    <scope>NUCLEOTIDE SEQUENCE [LARGE SCALE GENOMIC DNA]</scope>
    <source>
        <strain evidence="2">An179</strain>
    </source>
</reference>
<name>A0A1Y4LF63_9FIRM</name>
<accession>A0A1Y4LF63</accession>
<protein>
    <submittedName>
        <fullName evidence="1">Nucleotidyltransferase</fullName>
    </submittedName>
</protein>
<dbReference type="NCBIfam" id="TIGR01987">
    <property type="entry name" value="HI0074"/>
    <property type="match status" value="1"/>
</dbReference>
<dbReference type="Proteomes" id="UP000195326">
    <property type="component" value="Unassembled WGS sequence"/>
</dbReference>
<keyword evidence="1" id="KW-0808">Transferase</keyword>
<evidence type="ECO:0000313" key="2">
    <source>
        <dbReference type="Proteomes" id="UP000195326"/>
    </source>
</evidence>
<dbReference type="AlphaFoldDB" id="A0A1Y4LF63"/>
<comment type="caution">
    <text evidence="1">The sequence shown here is derived from an EMBL/GenBank/DDBJ whole genome shotgun (WGS) entry which is preliminary data.</text>
</comment>
<dbReference type="EMBL" id="NFKL01000057">
    <property type="protein sequence ID" value="OUP52752.1"/>
    <property type="molecule type" value="Genomic_DNA"/>
</dbReference>
<dbReference type="RefSeq" id="WP_087416062.1">
    <property type="nucleotide sequence ID" value="NZ_NFKL01000057.1"/>
</dbReference>
<dbReference type="Gene3D" id="1.20.120.330">
    <property type="entry name" value="Nucleotidyltransferases domain 2"/>
    <property type="match status" value="1"/>
</dbReference>
<organism evidence="1 2">
    <name type="scientific">Butyricicoccus pullicaecorum</name>
    <dbReference type="NCBI Taxonomy" id="501571"/>
    <lineage>
        <taxon>Bacteria</taxon>
        <taxon>Bacillati</taxon>
        <taxon>Bacillota</taxon>
        <taxon>Clostridia</taxon>
        <taxon>Eubacteriales</taxon>
        <taxon>Butyricicoccaceae</taxon>
        <taxon>Butyricicoccus</taxon>
    </lineage>
</organism>
<dbReference type="Pfam" id="PF08780">
    <property type="entry name" value="NTase_sub_bind"/>
    <property type="match status" value="1"/>
</dbReference>
<proteinExistence type="predicted"/>
<sequence>MKKFENFCRALDNLTEIERYHPPYDTVVLTGLVALYQICFEQAWKAMKETLEQSGVETAASGSPRMIIKEAYRLGMIHDEDAWLNALVARNHASHAYNEAIALEVIEQTQAIFLPLFQNLRQTIEQDWQA</sequence>
<dbReference type="SUPFAM" id="SSF81593">
    <property type="entry name" value="Nucleotidyltransferase substrate binding subunit/domain"/>
    <property type="match status" value="1"/>
</dbReference>
<gene>
    <name evidence="1" type="ORF">B5F15_16555</name>
</gene>
<evidence type="ECO:0000313" key="1">
    <source>
        <dbReference type="EMBL" id="OUP52752.1"/>
    </source>
</evidence>
<dbReference type="InterPro" id="IPR010235">
    <property type="entry name" value="HepT"/>
</dbReference>